<dbReference type="GO" id="GO:0005737">
    <property type="term" value="C:cytoplasm"/>
    <property type="evidence" value="ECO:0007669"/>
    <property type="project" value="UniProtKB-SubCell"/>
</dbReference>
<evidence type="ECO:0000259" key="6">
    <source>
        <dbReference type="Pfam" id="PF09811"/>
    </source>
</evidence>
<dbReference type="InterPro" id="IPR038881">
    <property type="entry name" value="Yae1-like"/>
</dbReference>
<gene>
    <name evidence="7" type="ORF">Vafri_17153</name>
</gene>
<evidence type="ECO:0000256" key="1">
    <source>
        <dbReference type="ARBA" id="ARBA00004123"/>
    </source>
</evidence>
<feature type="domain" description="Essential protein Yae1 N-terminal" evidence="6">
    <location>
        <begin position="46"/>
        <end position="82"/>
    </location>
</feature>
<evidence type="ECO:0000256" key="3">
    <source>
        <dbReference type="ARBA" id="ARBA00022490"/>
    </source>
</evidence>
<evidence type="ECO:0000256" key="2">
    <source>
        <dbReference type="ARBA" id="ARBA00004496"/>
    </source>
</evidence>
<protein>
    <recommendedName>
        <fullName evidence="6">Essential protein Yae1 N-terminal domain-containing protein</fullName>
    </recommendedName>
</protein>
<dbReference type="Pfam" id="PF09811">
    <property type="entry name" value="Yae1_N"/>
    <property type="match status" value="1"/>
</dbReference>
<keyword evidence="3" id="KW-0963">Cytoplasm</keyword>
<sequence>MCTALRDLSDDDDKIWADSSDDGQGIDHSELDREATARHQHFYKAGYRDGLEEGKERTLQKGFNLGFRAGAAAGFEWGMLQGAVKTLAALDGQAAGTRGLHDQIQVLQTAIDVPPRGAMLALYRHILSSPPPPQQPDTATVQAPLFQLEAQGLGSQTEVQDGPHHPLSEAPLLEDRRANDPRGTQGQDAAALLADAFTAALSPISTRMAGTAPGAATLGGEEAAKAIEVSTSGRSAAGLWGSTEGSPGAPSGNMGRGIAPGDEAPVPLPAAEAPAVSPSEAVSISTAGLPPDAALLGLPDLPRIMADVRSRLVGLGIELGGVPYPSDAAV</sequence>
<organism evidence="7 8">
    <name type="scientific">Volvox africanus</name>
    <dbReference type="NCBI Taxonomy" id="51714"/>
    <lineage>
        <taxon>Eukaryota</taxon>
        <taxon>Viridiplantae</taxon>
        <taxon>Chlorophyta</taxon>
        <taxon>core chlorophytes</taxon>
        <taxon>Chlorophyceae</taxon>
        <taxon>CS clade</taxon>
        <taxon>Chlamydomonadales</taxon>
        <taxon>Volvocaceae</taxon>
        <taxon>Volvox</taxon>
    </lineage>
</organism>
<proteinExistence type="predicted"/>
<evidence type="ECO:0000313" key="8">
    <source>
        <dbReference type="Proteomes" id="UP000747399"/>
    </source>
</evidence>
<dbReference type="GO" id="GO:0005634">
    <property type="term" value="C:nucleus"/>
    <property type="evidence" value="ECO:0007669"/>
    <property type="project" value="UniProtKB-SubCell"/>
</dbReference>
<dbReference type="PANTHER" id="PTHR18829">
    <property type="entry name" value="PROTEIN YAE1 HOMOLOG"/>
    <property type="match status" value="1"/>
</dbReference>
<feature type="region of interest" description="Disordered" evidence="5">
    <location>
        <begin position="154"/>
        <end position="186"/>
    </location>
</feature>
<keyword evidence="8" id="KW-1185">Reference proteome</keyword>
<comment type="subcellular location">
    <subcellularLocation>
        <location evidence="2">Cytoplasm</location>
    </subcellularLocation>
    <subcellularLocation>
        <location evidence="1">Nucleus</location>
    </subcellularLocation>
</comment>
<evidence type="ECO:0000313" key="7">
    <source>
        <dbReference type="EMBL" id="GIL62942.1"/>
    </source>
</evidence>
<feature type="compositionally biased region" description="Basic and acidic residues" evidence="5">
    <location>
        <begin position="161"/>
        <end position="180"/>
    </location>
</feature>
<evidence type="ECO:0000256" key="5">
    <source>
        <dbReference type="SAM" id="MobiDB-lite"/>
    </source>
</evidence>
<accession>A0A8J4BK03</accession>
<dbReference type="PANTHER" id="PTHR18829:SF0">
    <property type="entry name" value="PROTEIN YAE1 HOMOLOG"/>
    <property type="match status" value="1"/>
</dbReference>
<dbReference type="AlphaFoldDB" id="A0A8J4BK03"/>
<comment type="caution">
    <text evidence="7">The sequence shown here is derived from an EMBL/GenBank/DDBJ whole genome shotgun (WGS) entry which is preliminary data.</text>
</comment>
<evidence type="ECO:0000256" key="4">
    <source>
        <dbReference type="ARBA" id="ARBA00023242"/>
    </source>
</evidence>
<name>A0A8J4BK03_9CHLO</name>
<dbReference type="InterPro" id="IPR019191">
    <property type="entry name" value="Essential_protein_Yae1_N"/>
</dbReference>
<keyword evidence="4" id="KW-0539">Nucleus</keyword>
<dbReference type="Proteomes" id="UP000747399">
    <property type="component" value="Unassembled WGS sequence"/>
</dbReference>
<dbReference type="EMBL" id="BNCO01000054">
    <property type="protein sequence ID" value="GIL62942.1"/>
    <property type="molecule type" value="Genomic_DNA"/>
</dbReference>
<reference evidence="7" key="1">
    <citation type="journal article" date="2021" name="Proc. Natl. Acad. Sci. U.S.A.">
        <title>Three genomes in the algal genus Volvox reveal the fate of a haploid sex-determining region after a transition to homothallism.</title>
        <authorList>
            <person name="Yamamoto K."/>
            <person name="Hamaji T."/>
            <person name="Kawai-Toyooka H."/>
            <person name="Matsuzaki R."/>
            <person name="Takahashi F."/>
            <person name="Nishimura Y."/>
            <person name="Kawachi M."/>
            <person name="Noguchi H."/>
            <person name="Minakuchi Y."/>
            <person name="Umen J.G."/>
            <person name="Toyoda A."/>
            <person name="Nozaki H."/>
        </authorList>
    </citation>
    <scope>NUCLEOTIDE SEQUENCE</scope>
    <source>
        <strain evidence="7">NIES-3780</strain>
    </source>
</reference>
<feature type="region of interest" description="Disordered" evidence="5">
    <location>
        <begin position="236"/>
        <end position="264"/>
    </location>
</feature>